<evidence type="ECO:0000256" key="1">
    <source>
        <dbReference type="ARBA" id="ARBA00005750"/>
    </source>
</evidence>
<reference evidence="6 7" key="1">
    <citation type="submission" date="2021-05" db="EMBL/GenBank/DDBJ databases">
        <title>Novel Bacillus species.</title>
        <authorList>
            <person name="Liu G."/>
        </authorList>
    </citation>
    <scope>NUCLEOTIDE SEQUENCE [LARGE SCALE GENOMIC DNA]</scope>
    <source>
        <strain evidence="6 7">FJAT-49705</strain>
    </source>
</reference>
<dbReference type="PANTHER" id="PTHR39181:SF1">
    <property type="entry name" value="TYROSINE-PROTEIN PHOSPHATASE YWQE"/>
    <property type="match status" value="1"/>
</dbReference>
<proteinExistence type="inferred from homology"/>
<evidence type="ECO:0000256" key="5">
    <source>
        <dbReference type="ARBA" id="ARBA00051722"/>
    </source>
</evidence>
<organism evidence="6 7">
    <name type="scientific">Cytobacillus citreus</name>
    <dbReference type="NCBI Taxonomy" id="2833586"/>
    <lineage>
        <taxon>Bacteria</taxon>
        <taxon>Bacillati</taxon>
        <taxon>Bacillota</taxon>
        <taxon>Bacilli</taxon>
        <taxon>Bacillales</taxon>
        <taxon>Bacillaceae</taxon>
        <taxon>Cytobacillus</taxon>
    </lineage>
</organism>
<evidence type="ECO:0000256" key="2">
    <source>
        <dbReference type="ARBA" id="ARBA00013064"/>
    </source>
</evidence>
<dbReference type="SUPFAM" id="SSF89550">
    <property type="entry name" value="PHP domain-like"/>
    <property type="match status" value="1"/>
</dbReference>
<keyword evidence="3" id="KW-0378">Hydrolase</keyword>
<protein>
    <recommendedName>
        <fullName evidence="2">protein-tyrosine-phosphatase</fullName>
        <ecNumber evidence="2">3.1.3.48</ecNumber>
    </recommendedName>
</protein>
<dbReference type="EC" id="3.1.3.48" evidence="2"/>
<dbReference type="Pfam" id="PF19567">
    <property type="entry name" value="CpsB_CapC"/>
    <property type="match status" value="1"/>
</dbReference>
<dbReference type="EMBL" id="JAGYPM010000002">
    <property type="protein sequence ID" value="MBS4190688.1"/>
    <property type="molecule type" value="Genomic_DNA"/>
</dbReference>
<comment type="similarity">
    <text evidence="1">Belongs to the metallo-dependent hydrolases superfamily. CpsB/CapC family.</text>
</comment>
<name>A0ABS5NTG3_9BACI</name>
<evidence type="ECO:0000256" key="3">
    <source>
        <dbReference type="ARBA" id="ARBA00022801"/>
    </source>
</evidence>
<comment type="caution">
    <text evidence="6">The sequence shown here is derived from an EMBL/GenBank/DDBJ whole genome shotgun (WGS) entry which is preliminary data.</text>
</comment>
<dbReference type="InterPro" id="IPR016195">
    <property type="entry name" value="Pol/histidinol_Pase-like"/>
</dbReference>
<evidence type="ECO:0000313" key="7">
    <source>
        <dbReference type="Proteomes" id="UP000681027"/>
    </source>
</evidence>
<dbReference type="PANTHER" id="PTHR39181">
    <property type="entry name" value="TYROSINE-PROTEIN PHOSPHATASE YWQE"/>
    <property type="match status" value="1"/>
</dbReference>
<dbReference type="InterPro" id="IPR016667">
    <property type="entry name" value="Caps_polysacc_synth_CpsB/CapC"/>
</dbReference>
<sequence length="136" mass="15964">MELPCHYYPSYTEEVLYELQKKGFVPILAQPERNKVLRKNPSKIFDMIQHGILVQITAGSITGSHGRRLKNFSLHLLDHNLVHFVASDAHHHSRRKFELINSYEYIEKSYSSNYRKLLEAMQSMFWKELTSKSPSL</sequence>
<comment type="catalytic activity">
    <reaction evidence="5">
        <text>O-phospho-L-tyrosyl-[protein] + H2O = L-tyrosyl-[protein] + phosphate</text>
        <dbReference type="Rhea" id="RHEA:10684"/>
        <dbReference type="Rhea" id="RHEA-COMP:10136"/>
        <dbReference type="Rhea" id="RHEA-COMP:20101"/>
        <dbReference type="ChEBI" id="CHEBI:15377"/>
        <dbReference type="ChEBI" id="CHEBI:43474"/>
        <dbReference type="ChEBI" id="CHEBI:46858"/>
        <dbReference type="ChEBI" id="CHEBI:61978"/>
        <dbReference type="EC" id="3.1.3.48"/>
    </reaction>
</comment>
<dbReference type="Proteomes" id="UP000681027">
    <property type="component" value="Unassembled WGS sequence"/>
</dbReference>
<keyword evidence="4" id="KW-0904">Protein phosphatase</keyword>
<evidence type="ECO:0000256" key="4">
    <source>
        <dbReference type="ARBA" id="ARBA00022912"/>
    </source>
</evidence>
<accession>A0ABS5NTG3</accession>
<dbReference type="Gene3D" id="3.20.20.140">
    <property type="entry name" value="Metal-dependent hydrolases"/>
    <property type="match status" value="1"/>
</dbReference>
<keyword evidence="7" id="KW-1185">Reference proteome</keyword>
<gene>
    <name evidence="6" type="ORF">KHA94_10885</name>
</gene>
<evidence type="ECO:0000313" key="6">
    <source>
        <dbReference type="EMBL" id="MBS4190688.1"/>
    </source>
</evidence>